<dbReference type="EMBL" id="LT629780">
    <property type="protein sequence ID" value="SDT86850.1"/>
    <property type="molecule type" value="Genomic_DNA"/>
</dbReference>
<dbReference type="CDD" id="cd09110">
    <property type="entry name" value="PLDc_CLS_1"/>
    <property type="match status" value="1"/>
</dbReference>
<dbReference type="InterPro" id="IPR025202">
    <property type="entry name" value="PLD-like_dom"/>
</dbReference>
<dbReference type="InterPro" id="IPR001736">
    <property type="entry name" value="PLipase_D/transphosphatidylase"/>
</dbReference>
<dbReference type="Pfam" id="PF13091">
    <property type="entry name" value="PLDc_2"/>
    <property type="match status" value="2"/>
</dbReference>
<dbReference type="OrthoDB" id="9762009at2"/>
<dbReference type="PANTHER" id="PTHR21248:SF23">
    <property type="entry name" value="CARDIOLIPIN SYNTHASE B"/>
    <property type="match status" value="1"/>
</dbReference>
<dbReference type="Gene3D" id="3.30.870.10">
    <property type="entry name" value="Endonuclease Chain A"/>
    <property type="match status" value="2"/>
</dbReference>
<name>A0A1H2DVG5_9GAMM</name>
<dbReference type="PANTHER" id="PTHR21248">
    <property type="entry name" value="CARDIOLIPIN SYNTHASE"/>
    <property type="match status" value="1"/>
</dbReference>
<evidence type="ECO:0000313" key="2">
    <source>
        <dbReference type="EMBL" id="SDT86850.1"/>
    </source>
</evidence>
<dbReference type="GO" id="GO:0008808">
    <property type="term" value="F:cardiolipin synthase activity"/>
    <property type="evidence" value="ECO:0007669"/>
    <property type="project" value="TreeGrafter"/>
</dbReference>
<dbReference type="AlphaFoldDB" id="A0A1H2DVG5"/>
<dbReference type="SMART" id="SM00155">
    <property type="entry name" value="PLDc"/>
    <property type="match status" value="2"/>
</dbReference>
<feature type="domain" description="PLD phosphodiesterase" evidence="1">
    <location>
        <begin position="109"/>
        <end position="136"/>
    </location>
</feature>
<keyword evidence="3" id="KW-1185">Reference proteome</keyword>
<sequence>MQAEIFPWREGNRFRLLIDGGEFFPRMLAAIEAAGAQVDLELYLLQEGACASRLVDSLCAAARRGVTVRCLFDALGSRGLGRRLAQRLRAAGVQLRWYNPLSWRRGLRNLYRDHRKLLLVDGRIAWVGGSGATDDFWQPQRTAPSRWHELMVEIHGAVVDDWQTLFERQWQACAGDCAWRPHVRPLAHLPSRPLPGAGLARVAYADAQQHRDILHALLRNLAHARGRIWLATPYFLPGWKVRKALRKAARRGVDVRLLLTGRLTDHPPVRYAGQRYYPRLLRSGVRIFEYQPRFLHLKAVLVDGWASIGSCNFDHWTLRYNLEANLEALDPELACALARSFEDDFAVSREIRLADWHARPLYQRASQRLWGWLDRVVVNLLDRWR</sequence>
<dbReference type="RefSeq" id="WP_090211210.1">
    <property type="nucleotide sequence ID" value="NZ_LT629780.1"/>
</dbReference>
<proteinExistence type="predicted"/>
<accession>A0A1H2DVG5</accession>
<dbReference type="Proteomes" id="UP000243063">
    <property type="component" value="Chromosome I"/>
</dbReference>
<dbReference type="SUPFAM" id="SSF56024">
    <property type="entry name" value="Phospholipase D/nuclease"/>
    <property type="match status" value="2"/>
</dbReference>
<reference evidence="3" key="1">
    <citation type="submission" date="2016-10" db="EMBL/GenBank/DDBJ databases">
        <authorList>
            <person name="Varghese N."/>
            <person name="Submissions S."/>
        </authorList>
    </citation>
    <scope>NUCLEOTIDE SEQUENCE [LARGE SCALE GENOMIC DNA]</scope>
    <source>
        <strain evidence="3">CCTCC 2012022</strain>
    </source>
</reference>
<evidence type="ECO:0000259" key="1">
    <source>
        <dbReference type="PROSITE" id="PS50035"/>
    </source>
</evidence>
<dbReference type="STRING" id="1245526.SAMN05216580_0037"/>
<dbReference type="PROSITE" id="PS50035">
    <property type="entry name" value="PLD"/>
    <property type="match status" value="1"/>
</dbReference>
<protein>
    <submittedName>
        <fullName evidence="2">Phosphatidylserine/phosphatidylglycerophosphate/cardiolipin synthase</fullName>
    </submittedName>
</protein>
<gene>
    <name evidence="2" type="ORF">SAMN05216580_0037</name>
</gene>
<organism evidence="2 3">
    <name type="scientific">Geopseudomonas guangdongensis</name>
    <dbReference type="NCBI Taxonomy" id="1245526"/>
    <lineage>
        <taxon>Bacteria</taxon>
        <taxon>Pseudomonadati</taxon>
        <taxon>Pseudomonadota</taxon>
        <taxon>Gammaproteobacteria</taxon>
        <taxon>Pseudomonadales</taxon>
        <taxon>Pseudomonadaceae</taxon>
        <taxon>Geopseudomonas</taxon>
    </lineage>
</organism>
<dbReference type="GO" id="GO:0016020">
    <property type="term" value="C:membrane"/>
    <property type="evidence" value="ECO:0007669"/>
    <property type="project" value="TreeGrafter"/>
</dbReference>
<dbReference type="GO" id="GO:0032049">
    <property type="term" value="P:cardiolipin biosynthetic process"/>
    <property type="evidence" value="ECO:0007669"/>
    <property type="project" value="UniProtKB-ARBA"/>
</dbReference>
<evidence type="ECO:0000313" key="3">
    <source>
        <dbReference type="Proteomes" id="UP000243063"/>
    </source>
</evidence>
<dbReference type="CDD" id="cd09159">
    <property type="entry name" value="PLDc_ybhO_like_2"/>
    <property type="match status" value="1"/>
</dbReference>